<evidence type="ECO:0000313" key="10">
    <source>
        <dbReference type="EMBL" id="PIK46672.1"/>
    </source>
</evidence>
<keyword evidence="4 8" id="KW-0812">Transmembrane</keyword>
<feature type="region of interest" description="Disordered" evidence="7">
    <location>
        <begin position="1"/>
        <end position="51"/>
    </location>
</feature>
<evidence type="ECO:0000256" key="7">
    <source>
        <dbReference type="SAM" id="MobiDB-lite"/>
    </source>
</evidence>
<feature type="transmembrane region" description="Helical" evidence="8">
    <location>
        <begin position="120"/>
        <end position="137"/>
    </location>
</feature>
<feature type="transmembrane region" description="Helical" evidence="8">
    <location>
        <begin position="207"/>
        <end position="228"/>
    </location>
</feature>
<gene>
    <name evidence="10" type="ORF">BSL78_16457</name>
</gene>
<dbReference type="PANTHER" id="PTHR23511:SF5">
    <property type="entry name" value="MAJOR FACILITATOR-TYPE TRANSPORTER HXNZ-RELATED"/>
    <property type="match status" value="1"/>
</dbReference>
<dbReference type="Gene3D" id="1.20.1250.20">
    <property type="entry name" value="MFS general substrate transporter like domains"/>
    <property type="match status" value="1"/>
</dbReference>
<dbReference type="PANTHER" id="PTHR23511">
    <property type="entry name" value="SYNAPTIC VESICLE GLYCOPROTEIN 2"/>
    <property type="match status" value="1"/>
</dbReference>
<keyword evidence="3" id="KW-0813">Transport</keyword>
<dbReference type="InterPro" id="IPR020846">
    <property type="entry name" value="MFS_dom"/>
</dbReference>
<dbReference type="SUPFAM" id="SSF103473">
    <property type="entry name" value="MFS general substrate transporter"/>
    <property type="match status" value="1"/>
</dbReference>
<keyword evidence="5 8" id="KW-1133">Transmembrane helix</keyword>
<evidence type="ECO:0000259" key="9">
    <source>
        <dbReference type="PROSITE" id="PS50850"/>
    </source>
</evidence>
<comment type="caution">
    <text evidence="10">The sequence shown here is derived from an EMBL/GenBank/DDBJ whole genome shotgun (WGS) entry which is preliminary data.</text>
</comment>
<evidence type="ECO:0000256" key="2">
    <source>
        <dbReference type="ARBA" id="ARBA00008335"/>
    </source>
</evidence>
<dbReference type="GO" id="GO:0016020">
    <property type="term" value="C:membrane"/>
    <property type="evidence" value="ECO:0007669"/>
    <property type="project" value="UniProtKB-SubCell"/>
</dbReference>
<dbReference type="InterPro" id="IPR005828">
    <property type="entry name" value="MFS_sugar_transport-like"/>
</dbReference>
<dbReference type="STRING" id="307972.A0A2G8KFA6"/>
<dbReference type="EMBL" id="MRZV01000628">
    <property type="protein sequence ID" value="PIK46672.1"/>
    <property type="molecule type" value="Genomic_DNA"/>
</dbReference>
<dbReference type="OrthoDB" id="4139357at2759"/>
<evidence type="ECO:0000256" key="3">
    <source>
        <dbReference type="ARBA" id="ARBA00022448"/>
    </source>
</evidence>
<feature type="transmembrane region" description="Helical" evidence="8">
    <location>
        <begin position="399"/>
        <end position="415"/>
    </location>
</feature>
<keyword evidence="11" id="KW-1185">Reference proteome</keyword>
<evidence type="ECO:0000256" key="4">
    <source>
        <dbReference type="ARBA" id="ARBA00022692"/>
    </source>
</evidence>
<feature type="domain" description="Major facilitator superfamily (MFS) profile" evidence="9">
    <location>
        <begin position="83"/>
        <end position="509"/>
    </location>
</feature>
<feature type="transmembrane region" description="Helical" evidence="8">
    <location>
        <begin position="234"/>
        <end position="255"/>
    </location>
</feature>
<feature type="compositionally biased region" description="Polar residues" evidence="7">
    <location>
        <begin position="1"/>
        <end position="18"/>
    </location>
</feature>
<feature type="transmembrane region" description="Helical" evidence="8">
    <location>
        <begin position="83"/>
        <end position="105"/>
    </location>
</feature>
<accession>A0A2G8KFA6</accession>
<evidence type="ECO:0000313" key="11">
    <source>
        <dbReference type="Proteomes" id="UP000230750"/>
    </source>
</evidence>
<feature type="transmembrane region" description="Helical" evidence="8">
    <location>
        <begin position="485"/>
        <end position="504"/>
    </location>
</feature>
<feature type="transmembrane region" description="Helical" evidence="8">
    <location>
        <begin position="421"/>
        <end position="443"/>
    </location>
</feature>
<evidence type="ECO:0000256" key="6">
    <source>
        <dbReference type="ARBA" id="ARBA00023136"/>
    </source>
</evidence>
<comment type="similarity">
    <text evidence="2">Belongs to the major facilitator superfamily.</text>
</comment>
<comment type="subcellular location">
    <subcellularLocation>
        <location evidence="1">Membrane</location>
        <topology evidence="1">Multi-pass membrane protein</topology>
    </subcellularLocation>
</comment>
<reference evidence="10 11" key="1">
    <citation type="journal article" date="2017" name="PLoS Biol.">
        <title>The sea cucumber genome provides insights into morphological evolution and visceral regeneration.</title>
        <authorList>
            <person name="Zhang X."/>
            <person name="Sun L."/>
            <person name="Yuan J."/>
            <person name="Sun Y."/>
            <person name="Gao Y."/>
            <person name="Zhang L."/>
            <person name="Li S."/>
            <person name="Dai H."/>
            <person name="Hamel J.F."/>
            <person name="Liu C."/>
            <person name="Yu Y."/>
            <person name="Liu S."/>
            <person name="Lin W."/>
            <person name="Guo K."/>
            <person name="Jin S."/>
            <person name="Xu P."/>
            <person name="Storey K.B."/>
            <person name="Huan P."/>
            <person name="Zhang T."/>
            <person name="Zhou Y."/>
            <person name="Zhang J."/>
            <person name="Lin C."/>
            <person name="Li X."/>
            <person name="Xing L."/>
            <person name="Huo D."/>
            <person name="Sun M."/>
            <person name="Wang L."/>
            <person name="Mercier A."/>
            <person name="Li F."/>
            <person name="Yang H."/>
            <person name="Xiang J."/>
        </authorList>
    </citation>
    <scope>NUCLEOTIDE SEQUENCE [LARGE SCALE GENOMIC DNA]</scope>
    <source>
        <strain evidence="10">Shaxun</strain>
        <tissue evidence="10">Muscle</tissue>
    </source>
</reference>
<protein>
    <submittedName>
        <fullName evidence="10">Putative synaptic vesicle 2-related protein-like isoform X4</fullName>
    </submittedName>
</protein>
<dbReference type="PROSITE" id="PS50850">
    <property type="entry name" value="MFS"/>
    <property type="match status" value="1"/>
</dbReference>
<sequence>METSITVETSSSRQNQPYWENKQKRMKDRRPPETNFEEVERNDFEALDDQGSSSEELLLGGEDTYTVEEAIDKCGFGLFQLKISCITGVLFMADAFEIIILSILADQLHCDWSLSLPKKALITTVVFVGYLIGASTFGSWSDKYGRKNIVWISSFWIFVFGILSSFAPTLLWMYIARFCVGVGLGGAAQVWPLYAEFLPSRSRGRTLGLMQIFWVIGVLTVVAMAAVVVPLYGWRVLLFLAALPQLVFLILMNFVPESPMFDVVSGQRRNAERTLRIVAKVNKKSLPHGRLTVKFSTESRGTISDLFKTWRTSIASFLLFFIWFVTAFTYYGIVLLSTELFSTGNICEAQVEEHSDCADSCQKLDAAGYLQLIATSSSELVSIFVVLTTIDIIGRKRSLMIFFSLASVFIFLLNLCVDLRYITIFVFVIRGFSSSLFTVIYIYTTEVYPTHIRSIGLGMCSSMARFGPITTPFFAQVLLAYSPRMTVSCYGIFTLLAAIGVLFLPYETKGVKLKSAATIG</sequence>
<dbReference type="InterPro" id="IPR036259">
    <property type="entry name" value="MFS_trans_sf"/>
</dbReference>
<evidence type="ECO:0000256" key="1">
    <source>
        <dbReference type="ARBA" id="ARBA00004141"/>
    </source>
</evidence>
<proteinExistence type="inferred from homology"/>
<organism evidence="10 11">
    <name type="scientific">Stichopus japonicus</name>
    <name type="common">Sea cucumber</name>
    <dbReference type="NCBI Taxonomy" id="307972"/>
    <lineage>
        <taxon>Eukaryota</taxon>
        <taxon>Metazoa</taxon>
        <taxon>Echinodermata</taxon>
        <taxon>Eleutherozoa</taxon>
        <taxon>Echinozoa</taxon>
        <taxon>Holothuroidea</taxon>
        <taxon>Aspidochirotacea</taxon>
        <taxon>Aspidochirotida</taxon>
        <taxon>Stichopodidae</taxon>
        <taxon>Apostichopus</taxon>
    </lineage>
</organism>
<dbReference type="Proteomes" id="UP000230750">
    <property type="component" value="Unassembled WGS sequence"/>
</dbReference>
<dbReference type="GO" id="GO:0022857">
    <property type="term" value="F:transmembrane transporter activity"/>
    <property type="evidence" value="ECO:0007669"/>
    <property type="project" value="InterPro"/>
</dbReference>
<feature type="transmembrane region" description="Helical" evidence="8">
    <location>
        <begin position="149"/>
        <end position="168"/>
    </location>
</feature>
<keyword evidence="6 8" id="KW-0472">Membrane</keyword>
<dbReference type="AlphaFoldDB" id="A0A2G8KFA6"/>
<name>A0A2G8KFA6_STIJA</name>
<evidence type="ECO:0000256" key="5">
    <source>
        <dbReference type="ARBA" id="ARBA00022989"/>
    </source>
</evidence>
<feature type="transmembrane region" description="Helical" evidence="8">
    <location>
        <begin position="314"/>
        <end position="333"/>
    </location>
</feature>
<dbReference type="Pfam" id="PF00083">
    <property type="entry name" value="Sugar_tr"/>
    <property type="match status" value="1"/>
</dbReference>
<evidence type="ECO:0000256" key="8">
    <source>
        <dbReference type="SAM" id="Phobius"/>
    </source>
</evidence>